<accession>U6L383</accession>
<evidence type="ECO:0000313" key="2">
    <source>
        <dbReference type="EMBL" id="CDJ44621.1"/>
    </source>
</evidence>
<sequence>MLQYLHDVLLTGSSSKWVSPAAAAAAAGSGRFYLATALPLLRPVQRSSNPFCCLSPNKTGFVYFNKNPNCFKGGPQGGPQGLQTLPRLSKTRRPFPRPHGRAQIGGTDPTPPVFPKGV</sequence>
<evidence type="ECO:0000313" key="3">
    <source>
        <dbReference type="Proteomes" id="UP000030747"/>
    </source>
</evidence>
<dbReference type="OrthoDB" id="413777at2759"/>
<dbReference type="GeneID" id="25257305"/>
<feature type="compositionally biased region" description="Pro residues" evidence="1">
    <location>
        <begin position="109"/>
        <end position="118"/>
    </location>
</feature>
<keyword evidence="3" id="KW-1185">Reference proteome</keyword>
<feature type="compositionally biased region" description="Basic residues" evidence="1">
    <location>
        <begin position="89"/>
        <end position="100"/>
    </location>
</feature>
<dbReference type="VEuPathDB" id="ToxoDB:ETH_00041325"/>
<name>U6L383_EIMTE</name>
<dbReference type="Proteomes" id="UP000030747">
    <property type="component" value="Unassembled WGS sequence"/>
</dbReference>
<proteinExistence type="predicted"/>
<reference evidence="2" key="1">
    <citation type="submission" date="2013-10" db="EMBL/GenBank/DDBJ databases">
        <title>Genomic analysis of the causative agents of coccidiosis in chickens.</title>
        <authorList>
            <person name="Reid A.J."/>
            <person name="Blake D."/>
            <person name="Billington K."/>
            <person name="Browne H."/>
            <person name="Dunn M."/>
            <person name="Hung S."/>
            <person name="Kawahara F."/>
            <person name="Miranda-Saavedra D."/>
            <person name="Mourier T."/>
            <person name="Nagra H."/>
            <person name="Otto T.D."/>
            <person name="Rawlings N."/>
            <person name="Sanchez A."/>
            <person name="Sanders M."/>
            <person name="Subramaniam C."/>
            <person name="Tay Y."/>
            <person name="Dear P."/>
            <person name="Doerig C."/>
            <person name="Gruber A."/>
            <person name="Parkinson J."/>
            <person name="Shirley M."/>
            <person name="Wan K.L."/>
            <person name="Berriman M."/>
            <person name="Tomley F."/>
            <person name="Pain A."/>
        </authorList>
    </citation>
    <scope>NUCLEOTIDE SEQUENCE [LARGE SCALE GENOMIC DNA]</scope>
    <source>
        <strain evidence="2">Houghton</strain>
    </source>
</reference>
<dbReference type="EMBL" id="HG677375">
    <property type="protein sequence ID" value="CDJ44621.1"/>
    <property type="molecule type" value="Genomic_DNA"/>
</dbReference>
<reference evidence="2" key="2">
    <citation type="submission" date="2013-10" db="EMBL/GenBank/DDBJ databases">
        <authorList>
            <person name="Aslett M."/>
        </authorList>
    </citation>
    <scope>NUCLEOTIDE SEQUENCE [LARGE SCALE GENOMIC DNA]</scope>
    <source>
        <strain evidence="2">Houghton</strain>
    </source>
</reference>
<dbReference type="RefSeq" id="XP_013235369.1">
    <property type="nucleotide sequence ID" value="XM_013379915.1"/>
</dbReference>
<organism evidence="2 3">
    <name type="scientific">Eimeria tenella</name>
    <name type="common">Coccidian parasite</name>
    <dbReference type="NCBI Taxonomy" id="5802"/>
    <lineage>
        <taxon>Eukaryota</taxon>
        <taxon>Sar</taxon>
        <taxon>Alveolata</taxon>
        <taxon>Apicomplexa</taxon>
        <taxon>Conoidasida</taxon>
        <taxon>Coccidia</taxon>
        <taxon>Eucoccidiorida</taxon>
        <taxon>Eimeriorina</taxon>
        <taxon>Eimeriidae</taxon>
        <taxon>Eimeria</taxon>
    </lineage>
</organism>
<protein>
    <submittedName>
        <fullName evidence="2">Uncharacterized protein</fullName>
    </submittedName>
</protein>
<gene>
    <name evidence="2" type="ORF">ETH_00041325</name>
</gene>
<evidence type="ECO:0000256" key="1">
    <source>
        <dbReference type="SAM" id="MobiDB-lite"/>
    </source>
</evidence>
<dbReference type="AlphaFoldDB" id="U6L383"/>
<feature type="region of interest" description="Disordered" evidence="1">
    <location>
        <begin position="73"/>
        <end position="118"/>
    </location>
</feature>